<organism evidence="1 2">
    <name type="scientific">Oerskovia douganii</name>
    <dbReference type="NCBI Taxonomy" id="2762210"/>
    <lineage>
        <taxon>Bacteria</taxon>
        <taxon>Bacillati</taxon>
        <taxon>Actinomycetota</taxon>
        <taxon>Actinomycetes</taxon>
        <taxon>Micrococcales</taxon>
        <taxon>Cellulomonadaceae</taxon>
        <taxon>Oerskovia</taxon>
    </lineage>
</organism>
<protein>
    <submittedName>
        <fullName evidence="1">Uncharacterized protein</fullName>
    </submittedName>
</protein>
<dbReference type="EMBL" id="JACSPN010000035">
    <property type="protein sequence ID" value="MBE7702182.1"/>
    <property type="molecule type" value="Genomic_DNA"/>
</dbReference>
<gene>
    <name evidence="1" type="ORF">H9623_17975</name>
</gene>
<name>A0A9D5UJS0_9CELL</name>
<accession>A0A9D5UJS0</accession>
<sequence length="243" mass="27409">MKVNRLLQRVSPDVPDVLLHMTGRDLRAPRPSADINALSSTSRLASILFRRTILAEVTHGSSWPVACLTQTTRRALASLVPGRYDGLGIGFHLQSVFDDGGGPALYVRGDEFDAMRNVDKLSEAFRSRMVRYWPGAVGETLSDQILMPHAIARPSQWLQEREWRIPRPDGLDQRWGWTFRPEDVAFLLVPSQEHFNEMRTAWTGWQTVEPAPIDLGWVESVPVAHLSGNTWVFPEGRDVAAWT</sequence>
<proteinExistence type="predicted"/>
<evidence type="ECO:0000313" key="2">
    <source>
        <dbReference type="Proteomes" id="UP000822993"/>
    </source>
</evidence>
<reference evidence="1 2" key="1">
    <citation type="submission" date="2020-08" db="EMBL/GenBank/DDBJ databases">
        <title>A Genomic Blueprint of the Chicken Gut Microbiome.</title>
        <authorList>
            <person name="Gilroy R."/>
            <person name="Ravi A."/>
            <person name="Getino M."/>
            <person name="Pursley I."/>
            <person name="Horton D.L."/>
            <person name="Alikhan N.-F."/>
            <person name="Baker D."/>
            <person name="Gharbi K."/>
            <person name="Hall N."/>
            <person name="Watson M."/>
            <person name="Adriaenssens E.M."/>
            <person name="Foster-Nyarko E."/>
            <person name="Jarju S."/>
            <person name="Secka A."/>
            <person name="Antonio M."/>
            <person name="Oren A."/>
            <person name="Chaudhuri R."/>
            <person name="La Ragione R.M."/>
            <person name="Hildebrand F."/>
            <person name="Pallen M.J."/>
        </authorList>
    </citation>
    <scope>NUCLEOTIDE SEQUENCE [LARGE SCALE GENOMIC DNA]</scope>
    <source>
        <strain evidence="1 2">Sa1BUA8</strain>
    </source>
</reference>
<evidence type="ECO:0000313" key="1">
    <source>
        <dbReference type="EMBL" id="MBE7702182.1"/>
    </source>
</evidence>
<comment type="caution">
    <text evidence="1">The sequence shown here is derived from an EMBL/GenBank/DDBJ whole genome shotgun (WGS) entry which is preliminary data.</text>
</comment>
<dbReference type="RefSeq" id="WP_193721386.1">
    <property type="nucleotide sequence ID" value="NZ_JACSPN010000035.1"/>
</dbReference>
<dbReference type="Proteomes" id="UP000822993">
    <property type="component" value="Unassembled WGS sequence"/>
</dbReference>
<keyword evidence="2" id="KW-1185">Reference proteome</keyword>
<dbReference type="AlphaFoldDB" id="A0A9D5UJS0"/>